<dbReference type="PANTHER" id="PTHR32017">
    <property type="entry name" value="SPINDLE AND KINETOCHORE-ASSOCIATED PROTEIN 2"/>
    <property type="match status" value="1"/>
</dbReference>
<reference evidence="15 16" key="1">
    <citation type="submission" date="2019-09" db="EMBL/GenBank/DDBJ databases">
        <title>Bird 10,000 Genomes (B10K) Project - Family phase.</title>
        <authorList>
            <person name="Zhang G."/>
        </authorList>
    </citation>
    <scope>NUCLEOTIDE SEQUENCE [LARGE SCALE GENOMIC DNA]</scope>
    <source>
        <strain evidence="15">B10K-DU-003-06</strain>
    </source>
</reference>
<dbReference type="GO" id="GO:0000940">
    <property type="term" value="C:outer kinetochore"/>
    <property type="evidence" value="ECO:0007669"/>
    <property type="project" value="InterPro"/>
</dbReference>
<keyword evidence="10" id="KW-0206">Cytoskeleton</keyword>
<evidence type="ECO:0000313" key="16">
    <source>
        <dbReference type="Proteomes" id="UP000529852"/>
    </source>
</evidence>
<dbReference type="GO" id="GO:0008017">
    <property type="term" value="F:microtubule binding"/>
    <property type="evidence" value="ECO:0007669"/>
    <property type="project" value="InterPro"/>
</dbReference>
<keyword evidence="6" id="KW-0132">Cell division</keyword>
<dbReference type="InterPro" id="IPR042091">
    <property type="entry name" value="Ska2_N"/>
</dbReference>
<evidence type="ECO:0000256" key="9">
    <source>
        <dbReference type="ARBA" id="ARBA00022838"/>
    </source>
</evidence>
<dbReference type="Proteomes" id="UP000529852">
    <property type="component" value="Unassembled WGS sequence"/>
</dbReference>
<comment type="similarity">
    <text evidence="3">Belongs to the SKA2 family.</text>
</comment>
<evidence type="ECO:0000256" key="4">
    <source>
        <dbReference type="ARBA" id="ARBA00022454"/>
    </source>
</evidence>
<keyword evidence="7" id="KW-0493">Microtubule</keyword>
<dbReference type="InterPro" id="IPR026762">
    <property type="entry name" value="Ska2"/>
</dbReference>
<evidence type="ECO:0000256" key="2">
    <source>
        <dbReference type="ARBA" id="ARBA00004629"/>
    </source>
</evidence>
<gene>
    <name evidence="15" type="primary">Ska2</name>
    <name evidence="15" type="ORF">FURFIG_R01929</name>
</gene>
<dbReference type="GO" id="GO:0000278">
    <property type="term" value="P:mitotic cell cycle"/>
    <property type="evidence" value="ECO:0007669"/>
    <property type="project" value="TreeGrafter"/>
</dbReference>
<comment type="subcellular location">
    <subcellularLocation>
        <location evidence="2">Chromosome</location>
        <location evidence="2">Centromere</location>
        <location evidence="2">Kinetochore</location>
    </subcellularLocation>
    <subcellularLocation>
        <location evidence="1">Cytoplasm</location>
        <location evidence="1">Cytoskeleton</location>
        <location evidence="1">Spindle</location>
    </subcellularLocation>
</comment>
<organism evidence="15 16">
    <name type="scientific">Furnarius figulus</name>
    <dbReference type="NCBI Taxonomy" id="463165"/>
    <lineage>
        <taxon>Eukaryota</taxon>
        <taxon>Metazoa</taxon>
        <taxon>Chordata</taxon>
        <taxon>Craniata</taxon>
        <taxon>Vertebrata</taxon>
        <taxon>Euteleostomi</taxon>
        <taxon>Archelosauria</taxon>
        <taxon>Archosauria</taxon>
        <taxon>Dinosauria</taxon>
        <taxon>Saurischia</taxon>
        <taxon>Theropoda</taxon>
        <taxon>Coelurosauria</taxon>
        <taxon>Aves</taxon>
        <taxon>Neognathae</taxon>
        <taxon>Neoaves</taxon>
        <taxon>Telluraves</taxon>
        <taxon>Australaves</taxon>
        <taxon>Passeriformes</taxon>
        <taxon>Furnariidae</taxon>
        <taxon>Furnarius</taxon>
    </lineage>
</organism>
<dbReference type="Pfam" id="PF16740">
    <property type="entry name" value="SKA2"/>
    <property type="match status" value="1"/>
</dbReference>
<dbReference type="EMBL" id="VYZD01000055">
    <property type="protein sequence ID" value="NWR84705.1"/>
    <property type="molecule type" value="Genomic_DNA"/>
</dbReference>
<sequence length="89" mass="10063">FQKAKADLDWIQYKLESEIRENLPEDAGAEEDPIAILAELSVVGSRYEALCKQMDRIVAERQQIMRSIGANVQDTMNILQELEGKVGLE</sequence>
<comment type="caution">
    <text evidence="15">The sequence shown here is derived from an EMBL/GenBank/DDBJ whole genome shotgun (WGS) entry which is preliminary data.</text>
</comment>
<accession>A0A7K5ALQ3</accession>
<evidence type="ECO:0000256" key="3">
    <source>
        <dbReference type="ARBA" id="ARBA00010684"/>
    </source>
</evidence>
<protein>
    <recommendedName>
        <fullName evidence="13">Protein FAM33A</fullName>
    </recommendedName>
</protein>
<feature type="domain" description="Ska2 N-terminal" evidence="14">
    <location>
        <begin position="1"/>
        <end position="88"/>
    </location>
</feature>
<feature type="non-terminal residue" evidence="15">
    <location>
        <position position="1"/>
    </location>
</feature>
<dbReference type="AlphaFoldDB" id="A0A7K5ALQ3"/>
<keyword evidence="8" id="KW-0498">Mitosis</keyword>
<dbReference type="PANTHER" id="PTHR32017:SF3">
    <property type="entry name" value="SPINDLE AND KINETOCHORE-ASSOCIATED PROTEIN 2"/>
    <property type="match status" value="1"/>
</dbReference>
<keyword evidence="4" id="KW-0158">Chromosome</keyword>
<name>A0A7K5ALQ3_9FURN</name>
<evidence type="ECO:0000259" key="14">
    <source>
        <dbReference type="Pfam" id="PF16740"/>
    </source>
</evidence>
<evidence type="ECO:0000256" key="11">
    <source>
        <dbReference type="ARBA" id="ARBA00023306"/>
    </source>
</evidence>
<feature type="non-terminal residue" evidence="15">
    <location>
        <position position="89"/>
    </location>
</feature>
<evidence type="ECO:0000256" key="6">
    <source>
        <dbReference type="ARBA" id="ARBA00022618"/>
    </source>
</evidence>
<evidence type="ECO:0000256" key="8">
    <source>
        <dbReference type="ARBA" id="ARBA00022776"/>
    </source>
</evidence>
<evidence type="ECO:0000256" key="5">
    <source>
        <dbReference type="ARBA" id="ARBA00022490"/>
    </source>
</evidence>
<dbReference type="GO" id="GO:0051301">
    <property type="term" value="P:cell division"/>
    <property type="evidence" value="ECO:0007669"/>
    <property type="project" value="UniProtKB-KW"/>
</dbReference>
<keyword evidence="12" id="KW-0137">Centromere</keyword>
<keyword evidence="16" id="KW-1185">Reference proteome</keyword>
<evidence type="ECO:0000256" key="7">
    <source>
        <dbReference type="ARBA" id="ARBA00022701"/>
    </source>
</evidence>
<proteinExistence type="inferred from homology"/>
<keyword evidence="11" id="KW-0131">Cell cycle</keyword>
<evidence type="ECO:0000256" key="12">
    <source>
        <dbReference type="ARBA" id="ARBA00023328"/>
    </source>
</evidence>
<evidence type="ECO:0000256" key="1">
    <source>
        <dbReference type="ARBA" id="ARBA00004186"/>
    </source>
</evidence>
<evidence type="ECO:0000256" key="13">
    <source>
        <dbReference type="ARBA" id="ARBA00029651"/>
    </source>
</evidence>
<evidence type="ECO:0000256" key="10">
    <source>
        <dbReference type="ARBA" id="ARBA00023212"/>
    </source>
</evidence>
<evidence type="ECO:0000313" key="15">
    <source>
        <dbReference type="EMBL" id="NWR84705.1"/>
    </source>
</evidence>
<dbReference type="GO" id="GO:0005876">
    <property type="term" value="C:spindle microtubule"/>
    <property type="evidence" value="ECO:0007669"/>
    <property type="project" value="InterPro"/>
</dbReference>
<dbReference type="Gene3D" id="6.10.250.1380">
    <property type="match status" value="1"/>
</dbReference>
<keyword evidence="9" id="KW-0995">Kinetochore</keyword>
<dbReference type="GO" id="GO:0007059">
    <property type="term" value="P:chromosome segregation"/>
    <property type="evidence" value="ECO:0007669"/>
    <property type="project" value="InterPro"/>
</dbReference>
<keyword evidence="5" id="KW-0963">Cytoplasm</keyword>